<organism evidence="1 2">
    <name type="scientific">Inquilinus ginsengisoli</name>
    <dbReference type="NCBI Taxonomy" id="363840"/>
    <lineage>
        <taxon>Bacteria</taxon>
        <taxon>Pseudomonadati</taxon>
        <taxon>Pseudomonadota</taxon>
        <taxon>Alphaproteobacteria</taxon>
        <taxon>Rhodospirillales</taxon>
        <taxon>Rhodospirillaceae</taxon>
        <taxon>Inquilinus</taxon>
    </lineage>
</organism>
<sequence length="119" mass="13764">MTPNDRDDELRYSMKQLELWLARWRDGQAPVGRQLWLLKSAVAELHIDEGEAYEPSEPSTHSDVANMLVAIDPEQPLLPEGEEMPETSYTLAEFERDMEMLRSKFDYLSWHGGRPMGRA</sequence>
<keyword evidence="2" id="KW-1185">Reference proteome</keyword>
<evidence type="ECO:0008006" key="3">
    <source>
        <dbReference type="Google" id="ProtNLM"/>
    </source>
</evidence>
<dbReference type="RefSeq" id="WP_309802102.1">
    <property type="nucleotide sequence ID" value="NZ_JAVDPW010000021.1"/>
</dbReference>
<comment type="caution">
    <text evidence="1">The sequence shown here is derived from an EMBL/GenBank/DDBJ whole genome shotgun (WGS) entry which is preliminary data.</text>
</comment>
<gene>
    <name evidence="1" type="ORF">E9232_007086</name>
</gene>
<protein>
    <recommendedName>
        <fullName evidence="3">DUF2934 domain-containing protein</fullName>
    </recommendedName>
</protein>
<evidence type="ECO:0000313" key="2">
    <source>
        <dbReference type="Proteomes" id="UP001262410"/>
    </source>
</evidence>
<name>A0ABU1K0Y7_9PROT</name>
<accession>A0ABU1K0Y7</accession>
<proteinExistence type="predicted"/>
<dbReference type="Proteomes" id="UP001262410">
    <property type="component" value="Unassembled WGS sequence"/>
</dbReference>
<dbReference type="EMBL" id="JAVDPW010000021">
    <property type="protein sequence ID" value="MDR6294532.1"/>
    <property type="molecule type" value="Genomic_DNA"/>
</dbReference>
<evidence type="ECO:0000313" key="1">
    <source>
        <dbReference type="EMBL" id="MDR6294532.1"/>
    </source>
</evidence>
<reference evidence="1 2" key="1">
    <citation type="submission" date="2023-07" db="EMBL/GenBank/DDBJ databases">
        <title>Sorghum-associated microbial communities from plants grown in Nebraska, USA.</title>
        <authorList>
            <person name="Schachtman D."/>
        </authorList>
    </citation>
    <scope>NUCLEOTIDE SEQUENCE [LARGE SCALE GENOMIC DNA]</scope>
    <source>
        <strain evidence="1 2">584</strain>
    </source>
</reference>